<reference evidence="2 3" key="1">
    <citation type="submission" date="2018-08" db="EMBL/GenBank/DDBJ databases">
        <title>A genome reference for cultivated species of the human gut microbiota.</title>
        <authorList>
            <person name="Zou Y."/>
            <person name="Xue W."/>
            <person name="Luo G."/>
        </authorList>
    </citation>
    <scope>NUCLEOTIDE SEQUENCE [LARGE SCALE GENOMIC DNA]</scope>
    <source>
        <strain evidence="2 3">AM28-23</strain>
    </source>
</reference>
<evidence type="ECO:0000259" key="1">
    <source>
        <dbReference type="Pfam" id="PF24963"/>
    </source>
</evidence>
<evidence type="ECO:0000313" key="2">
    <source>
        <dbReference type="EMBL" id="RHE36477.1"/>
    </source>
</evidence>
<accession>A0A414J011</accession>
<gene>
    <name evidence="2" type="ORF">DW740_16975</name>
</gene>
<dbReference type="AlphaFoldDB" id="A0A414J011"/>
<dbReference type="Pfam" id="PF24963">
    <property type="entry name" value="DUF7768"/>
    <property type="match status" value="1"/>
</dbReference>
<dbReference type="Proteomes" id="UP000283745">
    <property type="component" value="Unassembled WGS sequence"/>
</dbReference>
<organism evidence="2 3">
    <name type="scientific">Blautia obeum</name>
    <dbReference type="NCBI Taxonomy" id="40520"/>
    <lineage>
        <taxon>Bacteria</taxon>
        <taxon>Bacillati</taxon>
        <taxon>Bacillota</taxon>
        <taxon>Clostridia</taxon>
        <taxon>Lachnospirales</taxon>
        <taxon>Lachnospiraceae</taxon>
        <taxon>Blautia</taxon>
    </lineage>
</organism>
<evidence type="ECO:0000313" key="3">
    <source>
        <dbReference type="Proteomes" id="UP000283745"/>
    </source>
</evidence>
<protein>
    <recommendedName>
        <fullName evidence="1">DUF7768 domain-containing protein</fullName>
    </recommendedName>
</protein>
<dbReference type="RefSeq" id="WP_015541011.1">
    <property type="nucleotide sequence ID" value="NZ_CABJFK010000022.1"/>
</dbReference>
<name>A0A414J011_9FIRM</name>
<proteinExistence type="predicted"/>
<comment type="caution">
    <text evidence="2">The sequence shown here is derived from an EMBL/GenBank/DDBJ whole genome shotgun (WGS) entry which is preliminary data.</text>
</comment>
<dbReference type="Gene3D" id="3.40.50.10400">
    <property type="entry name" value="Hypothetical protein PA1492"/>
    <property type="match status" value="1"/>
</dbReference>
<feature type="domain" description="DUF7768" evidence="1">
    <location>
        <begin position="26"/>
        <end position="119"/>
    </location>
</feature>
<dbReference type="EMBL" id="QSKF01000022">
    <property type="protein sequence ID" value="RHE36477.1"/>
    <property type="molecule type" value="Genomic_DNA"/>
</dbReference>
<dbReference type="InterPro" id="IPR056670">
    <property type="entry name" value="DUF7768"/>
</dbReference>
<sequence length="208" mass="24198">MMNIPNLVRVSIAHWLWKGKKIFMDKIFICSPYRGDEKKNLENVKRYCRDAAYDGIPIEPHLYFTQFLDEKYDRYKGMRWGKALLAECKEMRVYADEVSEGMIEEIQEACKRKIPIKFFNSDMEEIKYDALIINNRIGIGYKQIIEDTVNPGGSRHICPYAGQCEKSCAKASEKSEPVVSKPEDKLVTVNTKGSDWRSKLLAHFYRGH</sequence>